<feature type="domain" description="Protein kinase" evidence="17">
    <location>
        <begin position="145"/>
        <end position="402"/>
    </location>
</feature>
<comment type="cofactor">
    <cofactor evidence="1">
        <name>Mg(2+)</name>
        <dbReference type="ChEBI" id="CHEBI:18420"/>
    </cofactor>
</comment>
<feature type="domain" description="Cyclic nucleotide-binding" evidence="18">
    <location>
        <begin position="1"/>
        <end position="91"/>
    </location>
</feature>
<dbReference type="Gene3D" id="2.60.120.10">
    <property type="entry name" value="Jelly Rolls"/>
    <property type="match status" value="1"/>
</dbReference>
<dbReference type="PROSITE" id="PS00108">
    <property type="entry name" value="PROTEIN_KINASE_ST"/>
    <property type="match status" value="1"/>
</dbReference>
<evidence type="ECO:0000256" key="6">
    <source>
        <dbReference type="ARBA" id="ARBA00022679"/>
    </source>
</evidence>
<evidence type="ECO:0000256" key="1">
    <source>
        <dbReference type="ARBA" id="ARBA00001946"/>
    </source>
</evidence>
<dbReference type="FunFam" id="1.10.510.10:FF:000210">
    <property type="entry name" value="Non-specific serine/threonine protein kinase"/>
    <property type="match status" value="1"/>
</dbReference>
<dbReference type="CDD" id="cd00038">
    <property type="entry name" value="CAP_ED"/>
    <property type="match status" value="1"/>
</dbReference>
<feature type="non-terminal residue" evidence="20">
    <location>
        <position position="454"/>
    </location>
</feature>
<evidence type="ECO:0000256" key="11">
    <source>
        <dbReference type="ARBA" id="ARBA00022992"/>
    </source>
</evidence>
<dbReference type="SMART" id="SM00220">
    <property type="entry name" value="S_TKc"/>
    <property type="match status" value="1"/>
</dbReference>
<dbReference type="InterPro" id="IPR017441">
    <property type="entry name" value="Protein_kinase_ATP_BS"/>
</dbReference>
<dbReference type="InterPro" id="IPR000719">
    <property type="entry name" value="Prot_kinase_dom"/>
</dbReference>
<dbReference type="InterPro" id="IPR000595">
    <property type="entry name" value="cNMP-bd_dom"/>
</dbReference>
<dbReference type="SUPFAM" id="SSF51206">
    <property type="entry name" value="cAMP-binding domain-like"/>
    <property type="match status" value="1"/>
</dbReference>
<dbReference type="EMBL" id="CAJNNV010006239">
    <property type="protein sequence ID" value="CAE8593291.1"/>
    <property type="molecule type" value="Genomic_DNA"/>
</dbReference>
<dbReference type="InterPro" id="IPR014710">
    <property type="entry name" value="RmlC-like_jellyroll"/>
</dbReference>
<dbReference type="PANTHER" id="PTHR24353:SF37">
    <property type="entry name" value="CAMP-DEPENDENT PROTEIN KINASE CATALYTIC SUBUNIT PRKX"/>
    <property type="match status" value="1"/>
</dbReference>
<dbReference type="Pfam" id="PF00069">
    <property type="entry name" value="Pkinase"/>
    <property type="match status" value="1"/>
</dbReference>
<evidence type="ECO:0000256" key="2">
    <source>
        <dbReference type="ARBA" id="ARBA00006352"/>
    </source>
</evidence>
<evidence type="ECO:0000256" key="9">
    <source>
        <dbReference type="ARBA" id="ARBA00022840"/>
    </source>
</evidence>
<evidence type="ECO:0000256" key="10">
    <source>
        <dbReference type="ARBA" id="ARBA00022842"/>
    </source>
</evidence>
<evidence type="ECO:0000313" key="20">
    <source>
        <dbReference type="EMBL" id="CAE8593291.1"/>
    </source>
</evidence>
<keyword evidence="8" id="KW-0418">Kinase</keyword>
<evidence type="ECO:0000256" key="7">
    <source>
        <dbReference type="ARBA" id="ARBA00022741"/>
    </source>
</evidence>
<gene>
    <name evidence="20" type="ORF">PGLA1383_LOCUS11889</name>
</gene>
<dbReference type="GO" id="GO:0005524">
    <property type="term" value="F:ATP binding"/>
    <property type="evidence" value="ECO:0007669"/>
    <property type="project" value="UniProtKB-UniRule"/>
</dbReference>
<dbReference type="Pfam" id="PF00027">
    <property type="entry name" value="cNMP_binding"/>
    <property type="match status" value="1"/>
</dbReference>
<evidence type="ECO:0000256" key="13">
    <source>
        <dbReference type="ARBA" id="ARBA00047298"/>
    </source>
</evidence>
<proteinExistence type="inferred from homology"/>
<keyword evidence="4 16" id="KW-0723">Serine/threonine-protein kinase</keyword>
<dbReference type="GO" id="GO:0004691">
    <property type="term" value="F:cAMP-dependent protein kinase activity"/>
    <property type="evidence" value="ECO:0007669"/>
    <property type="project" value="TreeGrafter"/>
</dbReference>
<comment type="catalytic activity">
    <reaction evidence="14">
        <text>L-seryl-[protein] + ATP = O-phospho-L-seryl-[protein] + ADP + H(+)</text>
        <dbReference type="Rhea" id="RHEA:17989"/>
        <dbReference type="Rhea" id="RHEA-COMP:9863"/>
        <dbReference type="Rhea" id="RHEA-COMP:11604"/>
        <dbReference type="ChEBI" id="CHEBI:15378"/>
        <dbReference type="ChEBI" id="CHEBI:29999"/>
        <dbReference type="ChEBI" id="CHEBI:30616"/>
        <dbReference type="ChEBI" id="CHEBI:83421"/>
        <dbReference type="ChEBI" id="CHEBI:456216"/>
        <dbReference type="EC" id="2.7.11.12"/>
    </reaction>
</comment>
<keyword evidence="9 15" id="KW-0067">ATP-binding</keyword>
<keyword evidence="7 15" id="KW-0547">Nucleotide-binding</keyword>
<evidence type="ECO:0000259" key="19">
    <source>
        <dbReference type="PROSITE" id="PS51285"/>
    </source>
</evidence>
<comment type="caution">
    <text evidence="20">The sequence shown here is derived from an EMBL/GenBank/DDBJ whole genome shotgun (WGS) entry which is preliminary data.</text>
</comment>
<comment type="catalytic activity">
    <reaction evidence="13">
        <text>L-threonyl-[protein] + ATP = O-phospho-L-threonyl-[protein] + ADP + H(+)</text>
        <dbReference type="Rhea" id="RHEA:46608"/>
        <dbReference type="Rhea" id="RHEA-COMP:11060"/>
        <dbReference type="Rhea" id="RHEA-COMP:11605"/>
        <dbReference type="ChEBI" id="CHEBI:15378"/>
        <dbReference type="ChEBI" id="CHEBI:30013"/>
        <dbReference type="ChEBI" id="CHEBI:30616"/>
        <dbReference type="ChEBI" id="CHEBI:61977"/>
        <dbReference type="ChEBI" id="CHEBI:456216"/>
        <dbReference type="EC" id="2.7.11.12"/>
    </reaction>
</comment>
<dbReference type="SUPFAM" id="SSF56112">
    <property type="entry name" value="Protein kinase-like (PK-like)"/>
    <property type="match status" value="1"/>
</dbReference>
<dbReference type="InterPro" id="IPR000961">
    <property type="entry name" value="AGC-kinase_C"/>
</dbReference>
<keyword evidence="21" id="KW-1185">Reference proteome</keyword>
<dbReference type="PROSITE" id="PS51285">
    <property type="entry name" value="AGC_KINASE_CTER"/>
    <property type="match status" value="1"/>
</dbReference>
<evidence type="ECO:0000256" key="3">
    <source>
        <dbReference type="ARBA" id="ARBA00012428"/>
    </source>
</evidence>
<feature type="domain" description="AGC-kinase C-terminal" evidence="19">
    <location>
        <begin position="403"/>
        <end position="454"/>
    </location>
</feature>
<name>A0A813E5U4_POLGL</name>
<evidence type="ECO:0000259" key="18">
    <source>
        <dbReference type="PROSITE" id="PS50042"/>
    </source>
</evidence>
<dbReference type="AlphaFoldDB" id="A0A813E5U4"/>
<dbReference type="InterPro" id="IPR008271">
    <property type="entry name" value="Ser/Thr_kinase_AS"/>
</dbReference>
<dbReference type="InterPro" id="IPR018490">
    <property type="entry name" value="cNMP-bd_dom_sf"/>
</dbReference>
<dbReference type="EC" id="2.7.11.12" evidence="3"/>
<evidence type="ECO:0000256" key="4">
    <source>
        <dbReference type="ARBA" id="ARBA00022527"/>
    </source>
</evidence>
<dbReference type="PROSITE" id="PS50042">
    <property type="entry name" value="CNMP_BINDING_3"/>
    <property type="match status" value="1"/>
</dbReference>
<evidence type="ECO:0000259" key="17">
    <source>
        <dbReference type="PROSITE" id="PS50011"/>
    </source>
</evidence>
<dbReference type="InterPro" id="IPR011009">
    <property type="entry name" value="Kinase-like_dom_sf"/>
</dbReference>
<reference evidence="20" key="1">
    <citation type="submission" date="2021-02" db="EMBL/GenBank/DDBJ databases">
        <authorList>
            <person name="Dougan E. K."/>
            <person name="Rhodes N."/>
            <person name="Thang M."/>
            <person name="Chan C."/>
        </authorList>
    </citation>
    <scope>NUCLEOTIDE SEQUENCE</scope>
</reference>
<evidence type="ECO:0000256" key="14">
    <source>
        <dbReference type="ARBA" id="ARBA00047462"/>
    </source>
</evidence>
<organism evidence="20 21">
    <name type="scientific">Polarella glacialis</name>
    <name type="common">Dinoflagellate</name>
    <dbReference type="NCBI Taxonomy" id="89957"/>
    <lineage>
        <taxon>Eukaryota</taxon>
        <taxon>Sar</taxon>
        <taxon>Alveolata</taxon>
        <taxon>Dinophyceae</taxon>
        <taxon>Suessiales</taxon>
        <taxon>Suessiaceae</taxon>
        <taxon>Polarella</taxon>
    </lineage>
</organism>
<dbReference type="GO" id="GO:0004692">
    <property type="term" value="F:cGMP-dependent protein kinase activity"/>
    <property type="evidence" value="ECO:0007669"/>
    <property type="project" value="UniProtKB-EC"/>
</dbReference>
<evidence type="ECO:0000256" key="8">
    <source>
        <dbReference type="ARBA" id="ARBA00022777"/>
    </source>
</evidence>
<dbReference type="GO" id="GO:0005952">
    <property type="term" value="C:cAMP-dependent protein kinase complex"/>
    <property type="evidence" value="ECO:0007669"/>
    <property type="project" value="TreeGrafter"/>
</dbReference>
<evidence type="ECO:0000256" key="15">
    <source>
        <dbReference type="PROSITE-ProRule" id="PRU10141"/>
    </source>
</evidence>
<dbReference type="PROSITE" id="PS00107">
    <property type="entry name" value="PROTEIN_KINASE_ATP"/>
    <property type="match status" value="1"/>
</dbReference>
<evidence type="ECO:0000256" key="12">
    <source>
        <dbReference type="ARBA" id="ARBA00024113"/>
    </source>
</evidence>
<feature type="binding site" evidence="15">
    <location>
        <position position="174"/>
    </location>
    <ligand>
        <name>ATP</name>
        <dbReference type="ChEBI" id="CHEBI:30616"/>
    </ligand>
</feature>
<dbReference type="Gene3D" id="1.10.510.10">
    <property type="entry name" value="Transferase(Phosphotransferase) domain 1"/>
    <property type="match status" value="1"/>
</dbReference>
<keyword evidence="6" id="KW-0808">Transferase</keyword>
<comment type="similarity">
    <text evidence="2">Belongs to the protein kinase superfamily. AGC Ser/Thr protein kinase family. cGMP subfamily.</text>
</comment>
<evidence type="ECO:0000256" key="5">
    <source>
        <dbReference type="ARBA" id="ARBA00022535"/>
    </source>
</evidence>
<evidence type="ECO:0000256" key="16">
    <source>
        <dbReference type="RuleBase" id="RU000304"/>
    </source>
</evidence>
<dbReference type="GO" id="GO:0030553">
    <property type="term" value="F:cGMP binding"/>
    <property type="evidence" value="ECO:0007669"/>
    <property type="project" value="UniProtKB-KW"/>
</dbReference>
<sequence>VCVRGEDEGLLFIIFEGECDVLNEDGEVVRKMKAGDWVGETSLIDDVPAEVTVRVTSTEATVLVLDTGCLELVLKAISELKDASIAKMTGSGDACKSPQFKLKLDDLAKKSFADDILKKKMDRSLRASADRRNEDETGDIDFTKLDKVGALGEGSFGTVLLMRDAANGKDYALKGLLKSQIRAENTAESVANERQVMLLMDSPFICRLYGTWQDSVYVYLLQEPAMGGELFDVYNSQNLFGSLRHAKFYIACVTIGLQHMHQQRVIYRDLKLENCLVDSKGYVKLADMGIAKLVVGKTYTVCGTADYFAPETLKQTGHNRAADWWACGILLFIMIAGRSPFDAPEVSQIYKNIIKGFSKVEFPDNLPSDLTDVIKSLCRKKPEERVCMQKGGVENLKQMSFFTKFDWEKLDRRELETPWIPDPVDEAKIAAKKLSRAMDIDYATLTDWDGSFPD</sequence>
<keyword evidence="11" id="KW-0142">cGMP-binding</keyword>
<dbReference type="PROSITE" id="PS50011">
    <property type="entry name" value="PROTEIN_KINASE_DOM"/>
    <property type="match status" value="1"/>
</dbReference>
<evidence type="ECO:0000313" key="21">
    <source>
        <dbReference type="Proteomes" id="UP000654075"/>
    </source>
</evidence>
<dbReference type="Proteomes" id="UP000654075">
    <property type="component" value="Unassembled WGS sequence"/>
</dbReference>
<protein>
    <recommendedName>
        <fullName evidence="12">cGMP-dependent protein kinase</fullName>
        <ecNumber evidence="3">2.7.11.12</ecNumber>
    </recommendedName>
</protein>
<dbReference type="Gene3D" id="3.30.200.20">
    <property type="entry name" value="Phosphorylase Kinase, domain 1"/>
    <property type="match status" value="1"/>
</dbReference>
<accession>A0A813E5U4</accession>
<keyword evidence="10" id="KW-0460">Magnesium</keyword>
<keyword evidence="5" id="KW-0140">cGMP</keyword>
<dbReference type="PANTHER" id="PTHR24353">
    <property type="entry name" value="CYCLIC NUCLEOTIDE-DEPENDENT PROTEIN KINASE"/>
    <property type="match status" value="1"/>
</dbReference>
<dbReference type="OrthoDB" id="63267at2759"/>
<feature type="non-terminal residue" evidence="20">
    <location>
        <position position="1"/>
    </location>
</feature>